<keyword evidence="4 7" id="KW-1133">Transmembrane helix</keyword>
<proteinExistence type="predicted"/>
<dbReference type="AlphaFoldDB" id="A0A246J2Y2"/>
<organism evidence="9 10">
    <name type="scientific">Roseateles aquatilis</name>
    <dbReference type="NCBI Taxonomy" id="431061"/>
    <lineage>
        <taxon>Bacteria</taxon>
        <taxon>Pseudomonadati</taxon>
        <taxon>Pseudomonadota</taxon>
        <taxon>Betaproteobacteria</taxon>
        <taxon>Burkholderiales</taxon>
        <taxon>Sphaerotilaceae</taxon>
        <taxon>Roseateles</taxon>
    </lineage>
</organism>
<dbReference type="PANTHER" id="PTHR42709:SF6">
    <property type="entry name" value="UNDECAPRENYL PHOSPHATE TRANSPORTER A"/>
    <property type="match status" value="1"/>
</dbReference>
<accession>A0A246J2Y2</accession>
<sequence>MRALIDLLVQHDFLLVFLVTLAARIGAPVPAAPLLVVAGGLAAGGRISALSLVTAAVLANVIGDAIWFIAGRSYGHRVLRLLCRVSLSPDVCVRQSESLIARWGGSSLLAAKFLPGISVVAAPMAGALGMGWRRFIAYDAIAGLVWSLCFLGLGLVFSNQIQDVLDALSNAGMVALAALGVVLALLVGNRWWRRRRMARLQGEVERISVEDAAALIDQDMAPLFIDVRSDAGRAADPRTLPGALNIPLPRLAEYADQLPGDRLLVLYCNCPNEISAVNGAHQLIARGHPRVLALDGGLDGWDALQRRRIRDRGDRGDHGGQGGQEGRKNDPVEPPSPHPAVP</sequence>
<evidence type="ECO:0000256" key="7">
    <source>
        <dbReference type="SAM" id="Phobius"/>
    </source>
</evidence>
<reference evidence="9 10" key="1">
    <citation type="journal article" date="2008" name="Int. J. Syst. Evol. Microbiol.">
        <title>Description of Roseateles aquatilis sp. nov. and Roseateles terrae sp. nov., in the class Betaproteobacteria, and emended description of the genus Roseateles.</title>
        <authorList>
            <person name="Gomila M."/>
            <person name="Bowien B."/>
            <person name="Falsen E."/>
            <person name="Moore E.R."/>
            <person name="Lalucat J."/>
        </authorList>
    </citation>
    <scope>NUCLEOTIDE SEQUENCE [LARGE SCALE GENOMIC DNA]</scope>
    <source>
        <strain evidence="9 10">CCUG 48205</strain>
    </source>
</reference>
<dbReference type="SMART" id="SM00450">
    <property type="entry name" value="RHOD"/>
    <property type="match status" value="1"/>
</dbReference>
<keyword evidence="5 7" id="KW-0472">Membrane</keyword>
<dbReference type="EMBL" id="NIOF01000010">
    <property type="protein sequence ID" value="OWQ86923.1"/>
    <property type="molecule type" value="Genomic_DNA"/>
</dbReference>
<keyword evidence="3 7" id="KW-0812">Transmembrane</keyword>
<feature type="transmembrane region" description="Helical" evidence="7">
    <location>
        <begin position="167"/>
        <end position="187"/>
    </location>
</feature>
<dbReference type="InterPro" id="IPR032816">
    <property type="entry name" value="VTT_dom"/>
</dbReference>
<dbReference type="GO" id="GO:0005886">
    <property type="term" value="C:plasma membrane"/>
    <property type="evidence" value="ECO:0007669"/>
    <property type="project" value="UniProtKB-SubCell"/>
</dbReference>
<dbReference type="SUPFAM" id="SSF52821">
    <property type="entry name" value="Rhodanese/Cell cycle control phosphatase"/>
    <property type="match status" value="1"/>
</dbReference>
<keyword evidence="9" id="KW-0808">Transferase</keyword>
<dbReference type="InterPro" id="IPR036873">
    <property type="entry name" value="Rhodanese-like_dom_sf"/>
</dbReference>
<dbReference type="RefSeq" id="WP_088386591.1">
    <property type="nucleotide sequence ID" value="NZ_NIOF01000010.1"/>
</dbReference>
<gene>
    <name evidence="9" type="ORF">CDN99_19655</name>
</gene>
<dbReference type="InterPro" id="IPR001763">
    <property type="entry name" value="Rhodanese-like_dom"/>
</dbReference>
<feature type="domain" description="Rhodanese" evidence="8">
    <location>
        <begin position="218"/>
        <end position="310"/>
    </location>
</feature>
<dbReference type="PROSITE" id="PS50206">
    <property type="entry name" value="RHODANESE_3"/>
    <property type="match status" value="1"/>
</dbReference>
<protein>
    <submittedName>
        <fullName evidence="9">Sulfurtransferase</fullName>
    </submittedName>
</protein>
<dbReference type="PANTHER" id="PTHR42709">
    <property type="entry name" value="ALKALINE PHOSPHATASE LIKE PROTEIN"/>
    <property type="match status" value="1"/>
</dbReference>
<dbReference type="GO" id="GO:0016740">
    <property type="term" value="F:transferase activity"/>
    <property type="evidence" value="ECO:0007669"/>
    <property type="project" value="UniProtKB-KW"/>
</dbReference>
<evidence type="ECO:0000313" key="9">
    <source>
        <dbReference type="EMBL" id="OWQ86923.1"/>
    </source>
</evidence>
<evidence type="ECO:0000313" key="10">
    <source>
        <dbReference type="Proteomes" id="UP000197468"/>
    </source>
</evidence>
<evidence type="ECO:0000256" key="4">
    <source>
        <dbReference type="ARBA" id="ARBA00022989"/>
    </source>
</evidence>
<evidence type="ECO:0000256" key="2">
    <source>
        <dbReference type="ARBA" id="ARBA00022475"/>
    </source>
</evidence>
<name>A0A246J2Y2_9BURK</name>
<feature type="region of interest" description="Disordered" evidence="6">
    <location>
        <begin position="310"/>
        <end position="342"/>
    </location>
</feature>
<dbReference type="Proteomes" id="UP000197468">
    <property type="component" value="Unassembled WGS sequence"/>
</dbReference>
<evidence type="ECO:0000256" key="5">
    <source>
        <dbReference type="ARBA" id="ARBA00023136"/>
    </source>
</evidence>
<dbReference type="Pfam" id="PF00581">
    <property type="entry name" value="Rhodanese"/>
    <property type="match status" value="1"/>
</dbReference>
<evidence type="ECO:0000259" key="8">
    <source>
        <dbReference type="PROSITE" id="PS50206"/>
    </source>
</evidence>
<feature type="transmembrane region" description="Helical" evidence="7">
    <location>
        <begin position="47"/>
        <end position="70"/>
    </location>
</feature>
<keyword evidence="2" id="KW-1003">Cell membrane</keyword>
<comment type="caution">
    <text evidence="9">The sequence shown here is derived from an EMBL/GenBank/DDBJ whole genome shotgun (WGS) entry which is preliminary data.</text>
</comment>
<evidence type="ECO:0000256" key="3">
    <source>
        <dbReference type="ARBA" id="ARBA00022692"/>
    </source>
</evidence>
<dbReference type="Pfam" id="PF09335">
    <property type="entry name" value="VTT_dom"/>
    <property type="match status" value="1"/>
</dbReference>
<keyword evidence="10" id="KW-1185">Reference proteome</keyword>
<evidence type="ECO:0000256" key="1">
    <source>
        <dbReference type="ARBA" id="ARBA00004651"/>
    </source>
</evidence>
<comment type="subcellular location">
    <subcellularLocation>
        <location evidence="1">Cell membrane</location>
        <topology evidence="1">Multi-pass membrane protein</topology>
    </subcellularLocation>
</comment>
<dbReference type="Gene3D" id="3.40.250.10">
    <property type="entry name" value="Rhodanese-like domain"/>
    <property type="match status" value="1"/>
</dbReference>
<feature type="transmembrane region" description="Helical" evidence="7">
    <location>
        <begin position="140"/>
        <end position="161"/>
    </location>
</feature>
<evidence type="ECO:0000256" key="6">
    <source>
        <dbReference type="SAM" id="MobiDB-lite"/>
    </source>
</evidence>
<feature type="compositionally biased region" description="Pro residues" evidence="6">
    <location>
        <begin position="332"/>
        <end position="342"/>
    </location>
</feature>
<dbReference type="InterPro" id="IPR051311">
    <property type="entry name" value="DedA_domain"/>
</dbReference>
<dbReference type="OrthoDB" id="21108at2"/>